<evidence type="ECO:0000313" key="2">
    <source>
        <dbReference type="WBParaSite" id="HNAJ_0000347201-mRNA-1"/>
    </source>
</evidence>
<proteinExistence type="predicted"/>
<organism evidence="2">
    <name type="scientific">Rodentolepis nana</name>
    <name type="common">Dwarf tapeworm</name>
    <name type="synonym">Hymenolepis nana</name>
    <dbReference type="NCBI Taxonomy" id="102285"/>
    <lineage>
        <taxon>Eukaryota</taxon>
        <taxon>Metazoa</taxon>
        <taxon>Spiralia</taxon>
        <taxon>Lophotrochozoa</taxon>
        <taxon>Platyhelminthes</taxon>
        <taxon>Cestoda</taxon>
        <taxon>Eucestoda</taxon>
        <taxon>Cyclophyllidea</taxon>
        <taxon>Hymenolepididae</taxon>
        <taxon>Rodentolepis</taxon>
    </lineage>
</organism>
<feature type="region of interest" description="Disordered" evidence="1">
    <location>
        <begin position="1"/>
        <end position="25"/>
    </location>
</feature>
<accession>A0A0R3T8T4</accession>
<evidence type="ECO:0000256" key="1">
    <source>
        <dbReference type="SAM" id="MobiDB-lite"/>
    </source>
</evidence>
<feature type="compositionally biased region" description="Polar residues" evidence="1">
    <location>
        <begin position="1"/>
        <end position="14"/>
    </location>
</feature>
<dbReference type="AlphaFoldDB" id="A0A0R3T8T4"/>
<reference evidence="2" key="1">
    <citation type="submission" date="2017-02" db="UniProtKB">
        <authorList>
            <consortium name="WormBaseParasite"/>
        </authorList>
    </citation>
    <scope>IDENTIFICATION</scope>
</reference>
<sequence length="58" mass="6292">LNATPLTANLSTDSLETHRSRHYTPSQFENVPLSSVNLNEGHLISDSTLLPTNLSTSV</sequence>
<name>A0A0R3T8T4_RODNA</name>
<protein>
    <submittedName>
        <fullName evidence="2">KIAA1549</fullName>
    </submittedName>
</protein>
<dbReference type="WBParaSite" id="HNAJ_0000347201-mRNA-1">
    <property type="protein sequence ID" value="HNAJ_0000347201-mRNA-1"/>
    <property type="gene ID" value="HNAJ_0000347201"/>
</dbReference>